<proteinExistence type="predicted"/>
<feature type="region of interest" description="Disordered" evidence="1">
    <location>
        <begin position="1"/>
        <end position="27"/>
    </location>
</feature>
<sequence length="619" mass="70146">MSRNSSKGRSDGDPADSYYTDYPDVKTNDCLSYRNIEGGPYGDIPPEPNERGFYRDYVVFMLEEDGDYSRENSDENDEKELYNLRNEYIQKLNIVRRRLNLAEIANDGDKYFQSAYQRKCTITEIVEDDEQKPEHTSEQHCSSKTQELPQARPRSSPSSTEIQTIYPFSLRYTKIEEADSLSNILDMEYNPPKKKSCYRLKTPKMPSASESNIPYRTKISLHDGLFKSPSEKRPEKRPEFDMEMIEKFTVTREIQCELGSNSDGSTRVNESPGRGESARIESEYESSSCLSAESGRAEKSTGRKYAIESSSAGYSKSGSSPKNNPKEIDKESDNSKYMKDITQYEAYNNQCKRETEYVANEKYTTIKPLSANITSDLSSAKQCIREMSELQTRLAGLENTCRNYNLFPQVIVKYESSKHAIASSRYTPTSSSAGDCNSKDNVNHPNFVAEDSSSRGGYEMITTSTTILDDPPPRAKKKEACKRRKFAQLKRPRPVNSKHLGDGGAGDVNRREEYKGNVVAQYAKYREERRRSKSRPAEEIAAPAHLRSSVVVDNLRRSWNADGNFYYFNSSSCGSSSRPGPSSSTDAKRDNGGAKWTGSLFSCFRSLLSCFRRKKTVEE</sequence>
<feature type="compositionally biased region" description="Polar residues" evidence="1">
    <location>
        <begin position="139"/>
        <end position="162"/>
    </location>
</feature>
<reference evidence="2" key="1">
    <citation type="submission" date="2022-01" db="EMBL/GenBank/DDBJ databases">
        <authorList>
            <person name="King R."/>
        </authorList>
    </citation>
    <scope>NUCLEOTIDE SEQUENCE</scope>
</reference>
<accession>A0A9P0DXS1</accession>
<feature type="compositionally biased region" description="Low complexity" evidence="1">
    <location>
        <begin position="309"/>
        <end position="323"/>
    </location>
</feature>
<feature type="region of interest" description="Disordered" evidence="1">
    <location>
        <begin position="221"/>
        <end position="241"/>
    </location>
</feature>
<protein>
    <submittedName>
        <fullName evidence="2">Uncharacterized protein</fullName>
    </submittedName>
</protein>
<dbReference type="OrthoDB" id="6778775at2759"/>
<dbReference type="AlphaFoldDB" id="A0A9P0DXS1"/>
<feature type="region of interest" description="Disordered" evidence="1">
    <location>
        <begin position="257"/>
        <end position="337"/>
    </location>
</feature>
<feature type="region of interest" description="Disordered" evidence="1">
    <location>
        <begin position="571"/>
        <end position="594"/>
    </location>
</feature>
<evidence type="ECO:0000313" key="3">
    <source>
        <dbReference type="Proteomes" id="UP001153712"/>
    </source>
</evidence>
<keyword evidence="3" id="KW-1185">Reference proteome</keyword>
<evidence type="ECO:0000256" key="1">
    <source>
        <dbReference type="SAM" id="MobiDB-lite"/>
    </source>
</evidence>
<feature type="compositionally biased region" description="Polar residues" evidence="1">
    <location>
        <begin position="258"/>
        <end position="269"/>
    </location>
</feature>
<dbReference type="Proteomes" id="UP001153712">
    <property type="component" value="Chromosome 3"/>
</dbReference>
<dbReference type="EMBL" id="OU900096">
    <property type="protein sequence ID" value="CAH1180992.1"/>
    <property type="molecule type" value="Genomic_DNA"/>
</dbReference>
<evidence type="ECO:0000313" key="2">
    <source>
        <dbReference type="EMBL" id="CAH1180992.1"/>
    </source>
</evidence>
<feature type="region of interest" description="Disordered" evidence="1">
    <location>
        <begin position="128"/>
        <end position="162"/>
    </location>
</feature>
<name>A0A9P0DXS1_PHYSR</name>
<gene>
    <name evidence="2" type="ORF">PHYEVI_LOCUS6282</name>
</gene>
<feature type="compositionally biased region" description="Basic and acidic residues" evidence="1">
    <location>
        <begin position="324"/>
        <end position="337"/>
    </location>
</feature>
<feature type="compositionally biased region" description="Low complexity" evidence="1">
    <location>
        <begin position="571"/>
        <end position="584"/>
    </location>
</feature>
<organism evidence="2 3">
    <name type="scientific">Phyllotreta striolata</name>
    <name type="common">Striped flea beetle</name>
    <name type="synonym">Crioceris striolata</name>
    <dbReference type="NCBI Taxonomy" id="444603"/>
    <lineage>
        <taxon>Eukaryota</taxon>
        <taxon>Metazoa</taxon>
        <taxon>Ecdysozoa</taxon>
        <taxon>Arthropoda</taxon>
        <taxon>Hexapoda</taxon>
        <taxon>Insecta</taxon>
        <taxon>Pterygota</taxon>
        <taxon>Neoptera</taxon>
        <taxon>Endopterygota</taxon>
        <taxon>Coleoptera</taxon>
        <taxon>Polyphaga</taxon>
        <taxon>Cucujiformia</taxon>
        <taxon>Chrysomeloidea</taxon>
        <taxon>Chrysomelidae</taxon>
        <taxon>Galerucinae</taxon>
        <taxon>Alticini</taxon>
        <taxon>Phyllotreta</taxon>
    </lineage>
</organism>